<protein>
    <submittedName>
        <fullName evidence="3 4">Protein kinase domain-containing protein</fullName>
    </submittedName>
</protein>
<dbReference type="GO" id="GO:0006357">
    <property type="term" value="P:regulation of transcription by RNA polymerase II"/>
    <property type="evidence" value="ECO:0007669"/>
    <property type="project" value="TreeGrafter"/>
</dbReference>
<evidence type="ECO:0000259" key="1">
    <source>
        <dbReference type="Pfam" id="PF25437"/>
    </source>
</evidence>
<dbReference type="WBParaSite" id="maker-uti_cns_0004211-snap-gene-0.13-mRNA-1">
    <property type="protein sequence ID" value="maker-uti_cns_0004211-snap-gene-0.13-mRNA-1"/>
    <property type="gene ID" value="maker-uti_cns_0004211-snap-gene-0.13"/>
</dbReference>
<name>A0A1I8JA85_9PLAT</name>
<dbReference type="PANTHER" id="PTHR16266">
    <property type="entry name" value="WD REPEAT DOMAIN 9"/>
    <property type="match status" value="1"/>
</dbReference>
<dbReference type="PANTHER" id="PTHR16266:SF17">
    <property type="entry name" value="BRWD3"/>
    <property type="match status" value="1"/>
</dbReference>
<dbReference type="GO" id="GO:0005634">
    <property type="term" value="C:nucleus"/>
    <property type="evidence" value="ECO:0007669"/>
    <property type="project" value="TreeGrafter"/>
</dbReference>
<sequence>IDISLILELYYLIIKFLETGPCAEVATLLPPRKDWTGRNHVRSFEEFDRFHPHVTGSHLVEVCSAMGPLLERAYPSGASAPDASSRALTGGACSSLLGSAVQSLLRSPA</sequence>
<dbReference type="Proteomes" id="UP000095280">
    <property type="component" value="Unplaced"/>
</dbReference>
<evidence type="ECO:0000313" key="4">
    <source>
        <dbReference type="WBParaSite" id="maker-uti_cns_0046411-snap-gene-0.5-mRNA-1"/>
    </source>
</evidence>
<organism evidence="2 4">
    <name type="scientific">Macrostomum lignano</name>
    <dbReference type="NCBI Taxonomy" id="282301"/>
    <lineage>
        <taxon>Eukaryota</taxon>
        <taxon>Metazoa</taxon>
        <taxon>Spiralia</taxon>
        <taxon>Lophotrochozoa</taxon>
        <taxon>Platyhelminthes</taxon>
        <taxon>Rhabditophora</taxon>
        <taxon>Macrostomorpha</taxon>
        <taxon>Macrostomida</taxon>
        <taxon>Macrostomidae</taxon>
        <taxon>Macrostomum</taxon>
    </lineage>
</organism>
<dbReference type="AlphaFoldDB" id="A0A1I8JA85"/>
<proteinExistence type="predicted"/>
<dbReference type="GO" id="GO:0007010">
    <property type="term" value="P:cytoskeleton organization"/>
    <property type="evidence" value="ECO:0007669"/>
    <property type="project" value="TreeGrafter"/>
</dbReference>
<dbReference type="WBParaSite" id="maker-uti_cns_0046411-snap-gene-0.5-mRNA-1">
    <property type="protein sequence ID" value="maker-uti_cns_0046411-snap-gene-0.5-mRNA-1"/>
    <property type="gene ID" value="maker-uti_cns_0046411-snap-gene-0.5"/>
</dbReference>
<dbReference type="InterPro" id="IPR057452">
    <property type="entry name" value="BRWD/PHIP_N"/>
</dbReference>
<evidence type="ECO:0000313" key="3">
    <source>
        <dbReference type="WBParaSite" id="maker-uti_cns_0004211-snap-gene-0.13-mRNA-1"/>
    </source>
</evidence>
<accession>A0A1I8JA85</accession>
<evidence type="ECO:0000313" key="2">
    <source>
        <dbReference type="Proteomes" id="UP000095280"/>
    </source>
</evidence>
<feature type="domain" description="BRWD/PHIP N-terminal" evidence="1">
    <location>
        <begin position="6"/>
        <end position="70"/>
    </location>
</feature>
<dbReference type="InterPro" id="IPR052060">
    <property type="entry name" value="Bromo_WD_repeat"/>
</dbReference>
<keyword evidence="2" id="KW-1185">Reference proteome</keyword>
<dbReference type="GO" id="GO:0008360">
    <property type="term" value="P:regulation of cell shape"/>
    <property type="evidence" value="ECO:0007669"/>
    <property type="project" value="TreeGrafter"/>
</dbReference>
<dbReference type="Pfam" id="PF25437">
    <property type="entry name" value="BRWD1_N"/>
    <property type="match status" value="1"/>
</dbReference>
<reference evidence="3 4" key="1">
    <citation type="submission" date="2016-11" db="UniProtKB">
        <authorList>
            <consortium name="WormBaseParasite"/>
        </authorList>
    </citation>
    <scope>IDENTIFICATION</scope>
</reference>